<proteinExistence type="inferred from homology"/>
<comment type="catalytic activity">
    <reaction evidence="16">
        <text>L-seryl-[protein] + ATP = O-phospho-L-seryl-[protein] + ADP + H(+)</text>
        <dbReference type="Rhea" id="RHEA:17989"/>
        <dbReference type="Rhea" id="RHEA-COMP:9863"/>
        <dbReference type="Rhea" id="RHEA-COMP:11604"/>
        <dbReference type="ChEBI" id="CHEBI:15378"/>
        <dbReference type="ChEBI" id="CHEBI:29999"/>
        <dbReference type="ChEBI" id="CHEBI:30616"/>
        <dbReference type="ChEBI" id="CHEBI:83421"/>
        <dbReference type="ChEBI" id="CHEBI:456216"/>
        <dbReference type="EC" id="2.7.11.22"/>
    </reaction>
</comment>
<keyword evidence="9 21" id="KW-0547">Nucleotide-binding</keyword>
<keyword evidence="12" id="KW-0539">Nucleus</keyword>
<dbReference type="PANTHER" id="PTHR24056:SF495">
    <property type="entry name" value="CYCLIN-DEPENDENT KINASE 8-RELATED"/>
    <property type="match status" value="1"/>
</dbReference>
<dbReference type="InterPro" id="IPR017441">
    <property type="entry name" value="Protein_kinase_ATP_BS"/>
</dbReference>
<dbReference type="PROSITE" id="PS00107">
    <property type="entry name" value="PROTEIN_KINASE_ATP"/>
    <property type="match status" value="1"/>
</dbReference>
<evidence type="ECO:0000256" key="21">
    <source>
        <dbReference type="PROSITE-ProRule" id="PRU10141"/>
    </source>
</evidence>
<keyword evidence="11 21" id="KW-0067">ATP-binding</keyword>
<dbReference type="EC" id="2.7.11.22" evidence="6"/>
<dbReference type="SUPFAM" id="SSF56112">
    <property type="entry name" value="Protein kinase-like (PK-like)"/>
    <property type="match status" value="1"/>
</dbReference>
<dbReference type="PROSITE" id="PS50011">
    <property type="entry name" value="PROTEIN_KINASE_DOM"/>
    <property type="match status" value="1"/>
</dbReference>
<dbReference type="Gene3D" id="3.30.200.20">
    <property type="entry name" value="Phosphorylase Kinase, domain 1"/>
    <property type="match status" value="1"/>
</dbReference>
<dbReference type="EC" id="2.7.11.23" evidence="5"/>
<evidence type="ECO:0000256" key="10">
    <source>
        <dbReference type="ARBA" id="ARBA00022777"/>
    </source>
</evidence>
<evidence type="ECO:0000256" key="22">
    <source>
        <dbReference type="SAM" id="MobiDB-lite"/>
    </source>
</evidence>
<evidence type="ECO:0000256" key="7">
    <source>
        <dbReference type="ARBA" id="ARBA00022527"/>
    </source>
</evidence>
<comment type="catalytic activity">
    <reaction evidence="17">
        <text>[DNA-directed RNA polymerase] + ATP = phospho-[DNA-directed RNA polymerase] + ADP + H(+)</text>
        <dbReference type="Rhea" id="RHEA:10216"/>
        <dbReference type="Rhea" id="RHEA-COMP:11321"/>
        <dbReference type="Rhea" id="RHEA-COMP:11322"/>
        <dbReference type="ChEBI" id="CHEBI:15378"/>
        <dbReference type="ChEBI" id="CHEBI:30616"/>
        <dbReference type="ChEBI" id="CHEBI:43176"/>
        <dbReference type="ChEBI" id="CHEBI:68546"/>
        <dbReference type="ChEBI" id="CHEBI:456216"/>
        <dbReference type="EC" id="2.7.11.23"/>
    </reaction>
</comment>
<evidence type="ECO:0000256" key="8">
    <source>
        <dbReference type="ARBA" id="ARBA00022679"/>
    </source>
</evidence>
<keyword evidence="24" id="KW-1185">Reference proteome</keyword>
<evidence type="ECO:0000256" key="1">
    <source>
        <dbReference type="ARBA" id="ARBA00001946"/>
    </source>
</evidence>
<dbReference type="GO" id="GO:0004693">
    <property type="term" value="F:cyclin-dependent protein serine/threonine kinase activity"/>
    <property type="evidence" value="ECO:0007669"/>
    <property type="project" value="UniProtKB-EC"/>
</dbReference>
<evidence type="ECO:0000313" key="25">
    <source>
        <dbReference type="WBParaSite" id="PgB01_g086_t01"/>
    </source>
</evidence>
<dbReference type="Pfam" id="PF00069">
    <property type="entry name" value="Pkinase"/>
    <property type="match status" value="1"/>
</dbReference>
<evidence type="ECO:0000256" key="11">
    <source>
        <dbReference type="ARBA" id="ARBA00022840"/>
    </source>
</evidence>
<accession>A0A914ZE58</accession>
<evidence type="ECO:0000259" key="23">
    <source>
        <dbReference type="PROSITE" id="PS50011"/>
    </source>
</evidence>
<evidence type="ECO:0000256" key="14">
    <source>
        <dbReference type="ARBA" id="ARBA00041245"/>
    </source>
</evidence>
<keyword evidence="7" id="KW-0723">Serine/threonine-protein kinase</keyword>
<dbReference type="PROSITE" id="PS00108">
    <property type="entry name" value="PROTEIN_KINASE_ST"/>
    <property type="match status" value="1"/>
</dbReference>
<comment type="cofactor">
    <cofactor evidence="1">
        <name>Mg(2+)</name>
        <dbReference type="ChEBI" id="CHEBI:18420"/>
    </cofactor>
</comment>
<dbReference type="InterPro" id="IPR000719">
    <property type="entry name" value="Prot_kinase_dom"/>
</dbReference>
<dbReference type="GO" id="GO:0005524">
    <property type="term" value="F:ATP binding"/>
    <property type="evidence" value="ECO:0007669"/>
    <property type="project" value="UniProtKB-UniRule"/>
</dbReference>
<comment type="subcellular location">
    <subcellularLocation>
        <location evidence="2">Nucleus</location>
    </subcellularLocation>
</comment>
<evidence type="ECO:0000256" key="16">
    <source>
        <dbReference type="ARBA" id="ARBA00048367"/>
    </source>
</evidence>
<evidence type="ECO:0000256" key="6">
    <source>
        <dbReference type="ARBA" id="ARBA00012425"/>
    </source>
</evidence>
<dbReference type="CDD" id="cd07842">
    <property type="entry name" value="STKc_CDK8_like"/>
    <property type="match status" value="1"/>
</dbReference>
<evidence type="ECO:0000256" key="13">
    <source>
        <dbReference type="ARBA" id="ARBA00039268"/>
    </source>
</evidence>
<feature type="compositionally biased region" description="Low complexity" evidence="22">
    <location>
        <begin position="375"/>
        <end position="393"/>
    </location>
</feature>
<feature type="binding site" evidence="21">
    <location>
        <position position="58"/>
    </location>
    <ligand>
        <name>ATP</name>
        <dbReference type="ChEBI" id="CHEBI:30616"/>
    </ligand>
</feature>
<keyword evidence="10" id="KW-0418">Kinase</keyword>
<dbReference type="AlphaFoldDB" id="A0A914ZE58"/>
<evidence type="ECO:0000256" key="18">
    <source>
        <dbReference type="ARBA" id="ARBA00053807"/>
    </source>
</evidence>
<dbReference type="Gene3D" id="1.10.510.10">
    <property type="entry name" value="Transferase(Phosphotransferase) domain 1"/>
    <property type="match status" value="1"/>
</dbReference>
<sequence length="634" mass="72444">MIDYQFKEELVKTRERVEDLYSFEGSKVGRGTYGHVYKAQPRHPEQIAKNGAKEFALKLIEGQGFSMSACREIALLRELKHPNLIKLQRVFLTSERKVWLLFDYAEHDLWHIIKFHRAAKQKKQPVLVPKGMVKSLLYQILDGIHYLHSNWILHRDLKPANILVMGEGPGVERGRVKIADMGFARIFHNPLKPLAELDPVVVTFWYRAPELLLGAKHYTKAIDIWAIGCIFAELLTSEPVFFCREEDIKASSPYHQDQLNRIFTVMGYPSESDWQDLKKMPEYQKLTQDFKRANYANCTLQRYMDKHKIKADTRSFSLLQRLLTMDPIKRVTAQDAMDDHYFKEDPRPTADVFSGCDIPYPKREFLSDENDDKSASASKTQQAPPPQQSQQQAIGVHPQQPIMEPAAKKMRMQQSQQMPPTQPQMETIMNAPTGGMFAGGGGGEYPAVGSGTSMNTKGSVAFEQQPHGPMMQPQHMNSQMQQMQYTQHQQHIIGQQPNVYQQSQMGMGQQMSGAAQTQMAPRPMQMSTQQSMIPSSYQQQMIQPGMGQQMMSATGQSMMGEQSMAGPHPQMAPQASMMQQMRPQMQYMDQNGRIMQQTSGMMVPQPGQEMMPPQQGQYIMQQQQQWGPMQPRYQ</sequence>
<evidence type="ECO:0000256" key="2">
    <source>
        <dbReference type="ARBA" id="ARBA00004123"/>
    </source>
</evidence>
<evidence type="ECO:0000256" key="20">
    <source>
        <dbReference type="ARBA" id="ARBA00083351"/>
    </source>
</evidence>
<keyword evidence="8" id="KW-0808">Transferase</keyword>
<evidence type="ECO:0000256" key="12">
    <source>
        <dbReference type="ARBA" id="ARBA00023242"/>
    </source>
</evidence>
<evidence type="ECO:0000256" key="5">
    <source>
        <dbReference type="ARBA" id="ARBA00012409"/>
    </source>
</evidence>
<dbReference type="InterPro" id="IPR011009">
    <property type="entry name" value="Kinase-like_dom_sf"/>
</dbReference>
<dbReference type="GO" id="GO:0008353">
    <property type="term" value="F:RNA polymerase II CTD heptapeptide repeat kinase activity"/>
    <property type="evidence" value="ECO:0007669"/>
    <property type="project" value="UniProtKB-EC"/>
</dbReference>
<dbReference type="GO" id="GO:0005634">
    <property type="term" value="C:nucleus"/>
    <property type="evidence" value="ECO:0007669"/>
    <property type="project" value="UniProtKB-SubCell"/>
</dbReference>
<comment type="subunit">
    <text evidence="4">Component of the Mediator complex.</text>
</comment>
<dbReference type="InterPro" id="IPR050108">
    <property type="entry name" value="CDK"/>
</dbReference>
<organism evidence="24 25">
    <name type="scientific">Parascaris univalens</name>
    <name type="common">Nematode worm</name>
    <dbReference type="NCBI Taxonomy" id="6257"/>
    <lineage>
        <taxon>Eukaryota</taxon>
        <taxon>Metazoa</taxon>
        <taxon>Ecdysozoa</taxon>
        <taxon>Nematoda</taxon>
        <taxon>Chromadorea</taxon>
        <taxon>Rhabditida</taxon>
        <taxon>Spirurina</taxon>
        <taxon>Ascaridomorpha</taxon>
        <taxon>Ascaridoidea</taxon>
        <taxon>Ascarididae</taxon>
        <taxon>Parascaris</taxon>
    </lineage>
</organism>
<comment type="similarity">
    <text evidence="3">Belongs to the protein kinase superfamily. CMGC Ser/Thr protein kinase family. CDC2/CDKX subfamily.</text>
</comment>
<protein>
    <recommendedName>
        <fullName evidence="13">Cyclin-dependent kinase 8</fullName>
        <ecNumber evidence="6">2.7.11.22</ecNumber>
        <ecNumber evidence="5">2.7.11.23</ecNumber>
    </recommendedName>
    <alternativeName>
        <fullName evidence="14">Cell division protein kinase 8</fullName>
    </alternativeName>
    <alternativeName>
        <fullName evidence="20">Mediator complex subunit cdk-8</fullName>
    </alternativeName>
    <alternativeName>
        <fullName evidence="19">Mediator of RNA polymerase II transcription subunit cdk-8</fullName>
    </alternativeName>
</protein>
<dbReference type="SMART" id="SM00220">
    <property type="entry name" value="S_TKc"/>
    <property type="match status" value="1"/>
</dbReference>
<evidence type="ECO:0000256" key="3">
    <source>
        <dbReference type="ARBA" id="ARBA00006485"/>
    </source>
</evidence>
<dbReference type="PANTHER" id="PTHR24056">
    <property type="entry name" value="CELL DIVISION PROTEIN KINASE"/>
    <property type="match status" value="1"/>
</dbReference>
<reference evidence="25" key="1">
    <citation type="submission" date="2022-11" db="UniProtKB">
        <authorList>
            <consortium name="WormBaseParasite"/>
        </authorList>
    </citation>
    <scope>IDENTIFICATION</scope>
</reference>
<evidence type="ECO:0000256" key="4">
    <source>
        <dbReference type="ARBA" id="ARBA00011837"/>
    </source>
</evidence>
<evidence type="ECO:0000256" key="15">
    <source>
        <dbReference type="ARBA" id="ARBA00047811"/>
    </source>
</evidence>
<feature type="domain" description="Protein kinase" evidence="23">
    <location>
        <begin position="22"/>
        <end position="342"/>
    </location>
</feature>
<dbReference type="FunFam" id="1.10.510.10:FF:000088">
    <property type="entry name" value="cyclin-dependent kinase 8 isoform X1"/>
    <property type="match status" value="1"/>
</dbReference>
<evidence type="ECO:0000256" key="9">
    <source>
        <dbReference type="ARBA" id="ARBA00022741"/>
    </source>
</evidence>
<name>A0A914ZE58_PARUN</name>
<comment type="catalytic activity">
    <reaction evidence="15">
        <text>L-threonyl-[protein] + ATP = O-phospho-L-threonyl-[protein] + ADP + H(+)</text>
        <dbReference type="Rhea" id="RHEA:46608"/>
        <dbReference type="Rhea" id="RHEA-COMP:11060"/>
        <dbReference type="Rhea" id="RHEA-COMP:11605"/>
        <dbReference type="ChEBI" id="CHEBI:15378"/>
        <dbReference type="ChEBI" id="CHEBI:30013"/>
        <dbReference type="ChEBI" id="CHEBI:30616"/>
        <dbReference type="ChEBI" id="CHEBI:61977"/>
        <dbReference type="ChEBI" id="CHEBI:456216"/>
        <dbReference type="EC" id="2.7.11.22"/>
    </reaction>
</comment>
<evidence type="ECO:0000256" key="19">
    <source>
        <dbReference type="ARBA" id="ARBA00082704"/>
    </source>
</evidence>
<feature type="region of interest" description="Disordered" evidence="22">
    <location>
        <begin position="361"/>
        <end position="397"/>
    </location>
</feature>
<evidence type="ECO:0000313" key="24">
    <source>
        <dbReference type="Proteomes" id="UP000887569"/>
    </source>
</evidence>
<dbReference type="WBParaSite" id="PgB01_g086_t01">
    <property type="protein sequence ID" value="PgB01_g086_t01"/>
    <property type="gene ID" value="PgB01_g086"/>
</dbReference>
<dbReference type="FunFam" id="3.30.200.20:FF:000707">
    <property type="entry name" value="Cyclin dependent kinase 19"/>
    <property type="match status" value="1"/>
</dbReference>
<evidence type="ECO:0000256" key="17">
    <source>
        <dbReference type="ARBA" id="ARBA00049280"/>
    </source>
</evidence>
<comment type="function">
    <text evidence="18">Component of the Mediator complex, a coactivator involved in regulated gene transcription of nearly all RNA polymerase II-dependent genes. Mediator functions as a bridge to convey information from gene-specific regulatory proteins to the basal RNA polymerase II transcription machinery. Mediator is recruited to promoters by direct interactions with regulatory proteins and serves as a scaffold for the assembly of a functional pre-initiation complex with RNA polymerase II and the general transcription factors. Phosphorylates the CTD (C-terminal domain) of the large subunit of RNA polymerase II (RNAp II), which may inhibit the formation of a transcription initiation complex.</text>
</comment>
<dbReference type="InterPro" id="IPR008271">
    <property type="entry name" value="Ser/Thr_kinase_AS"/>
</dbReference>
<dbReference type="Proteomes" id="UP000887569">
    <property type="component" value="Unplaced"/>
</dbReference>